<dbReference type="Gene3D" id="3.40.630.10">
    <property type="entry name" value="Zn peptidases"/>
    <property type="match status" value="1"/>
</dbReference>
<accession>A0A0X8VEE2</accession>
<reference evidence="10" key="1">
    <citation type="submission" date="2016-02" db="EMBL/GenBank/DDBJ databases">
        <authorList>
            <person name="Kaur G."/>
            <person name="Nair G.R."/>
            <person name="Mayilraj S."/>
        </authorList>
    </citation>
    <scope>NUCLEOTIDE SEQUENCE [LARGE SCALE GENOMIC DNA]</scope>
    <source>
        <strain evidence="10">GA-15</strain>
    </source>
</reference>
<protein>
    <recommendedName>
        <fullName evidence="8">Probable cytosol aminopeptidase</fullName>
        <ecNumber evidence="8">3.4.11.1</ecNumber>
    </recommendedName>
    <alternativeName>
        <fullName evidence="8">Leucine aminopeptidase</fullName>
        <shortName evidence="8">LAP</shortName>
        <ecNumber evidence="8">3.4.11.10</ecNumber>
    </alternativeName>
    <alternativeName>
        <fullName evidence="8">Leucyl aminopeptidase</fullName>
    </alternativeName>
</protein>
<dbReference type="HAMAP" id="MF_00181">
    <property type="entry name" value="Cytosol_peptidase_M17"/>
    <property type="match status" value="1"/>
</dbReference>
<proteinExistence type="inferred from homology"/>
<dbReference type="InterPro" id="IPR011356">
    <property type="entry name" value="Leucine_aapep/pepB"/>
</dbReference>
<dbReference type="GO" id="GO:0030145">
    <property type="term" value="F:manganese ion binding"/>
    <property type="evidence" value="ECO:0007669"/>
    <property type="project" value="UniProtKB-UniRule"/>
</dbReference>
<dbReference type="NCBIfam" id="NF002073">
    <property type="entry name" value="PRK00913.1-2"/>
    <property type="match status" value="1"/>
</dbReference>
<comment type="cofactor">
    <cofactor evidence="8">
        <name>Mn(2+)</name>
        <dbReference type="ChEBI" id="CHEBI:29035"/>
    </cofactor>
    <text evidence="8">Binds 2 manganese ions per subunit.</text>
</comment>
<evidence type="ECO:0000256" key="7">
    <source>
        <dbReference type="ARBA" id="ARBA00049972"/>
    </source>
</evidence>
<feature type="binding site" evidence="8">
    <location>
        <position position="343"/>
    </location>
    <ligand>
        <name>Mn(2+)</name>
        <dbReference type="ChEBI" id="CHEBI:29035"/>
        <label>1</label>
    </ligand>
</feature>
<gene>
    <name evidence="8" type="primary">pepA</name>
    <name evidence="9" type="ORF">AYJ05_10720</name>
</gene>
<evidence type="ECO:0000313" key="9">
    <source>
        <dbReference type="EMBL" id="OAH31319.1"/>
    </source>
</evidence>
<evidence type="ECO:0000256" key="3">
    <source>
        <dbReference type="ARBA" id="ARBA00009528"/>
    </source>
</evidence>
<dbReference type="GO" id="GO:0005737">
    <property type="term" value="C:cytoplasm"/>
    <property type="evidence" value="ECO:0007669"/>
    <property type="project" value="UniProtKB-SubCell"/>
</dbReference>
<dbReference type="SUPFAM" id="SSF52949">
    <property type="entry name" value="Macro domain-like"/>
    <property type="match status" value="1"/>
</dbReference>
<dbReference type="GO" id="GO:0070006">
    <property type="term" value="F:metalloaminopeptidase activity"/>
    <property type="evidence" value="ECO:0007669"/>
    <property type="project" value="InterPro"/>
</dbReference>
<dbReference type="InterPro" id="IPR043472">
    <property type="entry name" value="Macro_dom-like"/>
</dbReference>
<feature type="binding site" evidence="8">
    <location>
        <position position="343"/>
    </location>
    <ligand>
        <name>Mn(2+)</name>
        <dbReference type="ChEBI" id="CHEBI:29035"/>
        <label>2</label>
    </ligand>
</feature>
<dbReference type="PRINTS" id="PR00481">
    <property type="entry name" value="LAMNOPPTDASE"/>
</dbReference>
<feature type="binding site" evidence="8">
    <location>
        <position position="282"/>
    </location>
    <ligand>
        <name>Mn(2+)</name>
        <dbReference type="ChEBI" id="CHEBI:29035"/>
        <label>2</label>
    </ligand>
</feature>
<dbReference type="AlphaFoldDB" id="A0A0X8VEE2"/>
<dbReference type="Gene3D" id="3.40.220.10">
    <property type="entry name" value="Leucine Aminopeptidase, subunit E, domain 1"/>
    <property type="match status" value="1"/>
</dbReference>
<feature type="binding site" evidence="8">
    <location>
        <position position="259"/>
    </location>
    <ligand>
        <name>Mn(2+)</name>
        <dbReference type="ChEBI" id="CHEBI:29035"/>
        <label>2</label>
    </ligand>
</feature>
<evidence type="ECO:0000256" key="5">
    <source>
        <dbReference type="ARBA" id="ARBA00022670"/>
    </source>
</evidence>
<feature type="active site" evidence="8">
    <location>
        <position position="271"/>
    </location>
</feature>
<dbReference type="PROSITE" id="PS00631">
    <property type="entry name" value="CYTOSOL_AP"/>
    <property type="match status" value="1"/>
</dbReference>
<dbReference type="Pfam" id="PF00883">
    <property type="entry name" value="Peptidase_M17"/>
    <property type="match status" value="1"/>
</dbReference>
<comment type="similarity">
    <text evidence="3 8">Belongs to the peptidase M17 family.</text>
</comment>
<keyword evidence="4 8" id="KW-0031">Aminopeptidase</keyword>
<keyword evidence="10" id="KW-1185">Reference proteome</keyword>
<keyword evidence="8" id="KW-0464">Manganese</keyword>
<dbReference type="SUPFAM" id="SSF53187">
    <property type="entry name" value="Zn-dependent exopeptidases"/>
    <property type="match status" value="1"/>
</dbReference>
<dbReference type="InterPro" id="IPR008283">
    <property type="entry name" value="Peptidase_M17_N"/>
</dbReference>
<keyword evidence="6 8" id="KW-0378">Hydrolase</keyword>
<comment type="function">
    <text evidence="7 8">Presumably involved in the processing and regular turnover of intracellular proteins. Catalyzes the removal of unsubstituted N-terminal amino acids from various peptides.</text>
</comment>
<dbReference type="PANTHER" id="PTHR11963">
    <property type="entry name" value="LEUCINE AMINOPEPTIDASE-RELATED"/>
    <property type="match status" value="1"/>
</dbReference>
<feature type="binding site" evidence="8">
    <location>
        <position position="264"/>
    </location>
    <ligand>
        <name>Mn(2+)</name>
        <dbReference type="ChEBI" id="CHEBI:29035"/>
        <label>2</label>
    </ligand>
</feature>
<evidence type="ECO:0000256" key="2">
    <source>
        <dbReference type="ARBA" id="ARBA00000967"/>
    </source>
</evidence>
<dbReference type="EC" id="3.4.11.1" evidence="8"/>
<evidence type="ECO:0000256" key="8">
    <source>
        <dbReference type="HAMAP-Rule" id="MF_00181"/>
    </source>
</evidence>
<feature type="active site" evidence="8">
    <location>
        <position position="345"/>
    </location>
</feature>
<dbReference type="InterPro" id="IPR000819">
    <property type="entry name" value="Peptidase_M17_C"/>
</dbReference>
<evidence type="ECO:0000256" key="1">
    <source>
        <dbReference type="ARBA" id="ARBA00000135"/>
    </source>
</evidence>
<feature type="binding site" evidence="8">
    <location>
        <position position="341"/>
    </location>
    <ligand>
        <name>Mn(2+)</name>
        <dbReference type="ChEBI" id="CHEBI:29035"/>
        <label>1</label>
    </ligand>
</feature>
<dbReference type="EC" id="3.4.11.10" evidence="8"/>
<evidence type="ECO:0000256" key="4">
    <source>
        <dbReference type="ARBA" id="ARBA00022438"/>
    </source>
</evidence>
<feature type="binding site" evidence="8">
    <location>
        <position position="264"/>
    </location>
    <ligand>
        <name>Mn(2+)</name>
        <dbReference type="ChEBI" id="CHEBI:29035"/>
        <label>1</label>
    </ligand>
</feature>
<dbReference type="GO" id="GO:0006508">
    <property type="term" value="P:proteolysis"/>
    <property type="evidence" value="ECO:0007669"/>
    <property type="project" value="UniProtKB-KW"/>
</dbReference>
<comment type="subcellular location">
    <subcellularLocation>
        <location evidence="8">Cytoplasm</location>
    </subcellularLocation>
</comment>
<dbReference type="PANTHER" id="PTHR11963:SF23">
    <property type="entry name" value="CYTOSOL AMINOPEPTIDASE"/>
    <property type="match status" value="1"/>
</dbReference>
<comment type="caution">
    <text evidence="9">The sequence shown here is derived from an EMBL/GenBank/DDBJ whole genome shotgun (WGS) entry which is preliminary data.</text>
</comment>
<dbReference type="InterPro" id="IPR023042">
    <property type="entry name" value="Peptidase_M17_leu_NH2_pept"/>
</dbReference>
<dbReference type="Proteomes" id="UP000076947">
    <property type="component" value="Unassembled WGS sequence"/>
</dbReference>
<sequence length="497" mass="51605">MHVTVVASALPTVKLEKKTPSKANILVIAAFQGEEGLELPGTALLGSSELKATLQALSSVGAKGKPGEITRIPAPKGVNAESVVAVGLGNPEKLDDEALRRAAGSVARALVGQKHVATTISDFGLAAAVEGLILGGYSTRGIRSTEADADEAPVKITVVSKEDKEVFEAAVIGAEAVAFARTLTNTPSNELYPASYAKYLKEQGTKAGLEVEVLDEKELKKQGFGGILSVGQGSARAPRLVRLSWSPKKAKKSVALVGKGITFDTGGISIKPGAGMWDMISDMGGSAAVAGATIAAAKLEIPVKVTAFLPLAENMPSGEATRPGDVITHYGGLTSEVLNTDAEGRLVLADAIARACEDNPDYLIETATLTGAQMVALGSRTAGVMGSEDFRDRVAEIGRAVGENAWAVPLLEEHDEEIKSKAADIRNINAKREGGMQFAGTYLAQFVTDDVQWAHIDVAGPSWNGGAARGYTTPRATGVPARTIIAALQDIAAEKDS</sequence>
<comment type="catalytic activity">
    <reaction evidence="2 8">
        <text>Release of an N-terminal amino acid, preferentially leucine, but not glutamic or aspartic acids.</text>
        <dbReference type="EC" id="3.4.11.10"/>
    </reaction>
</comment>
<name>A0A0X8VEE2_9CORY</name>
<dbReference type="STRING" id="1705.CA21670_03945"/>
<dbReference type="EMBL" id="LSTQ01000005">
    <property type="protein sequence ID" value="OAH31319.1"/>
    <property type="molecule type" value="Genomic_DNA"/>
</dbReference>
<dbReference type="Pfam" id="PF02789">
    <property type="entry name" value="Peptidase_M17_N"/>
    <property type="match status" value="1"/>
</dbReference>
<organism evidence="9 10">
    <name type="scientific">Corynebacterium stationis</name>
    <dbReference type="NCBI Taxonomy" id="1705"/>
    <lineage>
        <taxon>Bacteria</taxon>
        <taxon>Bacillati</taxon>
        <taxon>Actinomycetota</taxon>
        <taxon>Actinomycetes</taxon>
        <taxon>Mycobacteriales</taxon>
        <taxon>Corynebacteriaceae</taxon>
        <taxon>Corynebacterium</taxon>
    </lineage>
</organism>
<keyword evidence="8" id="KW-0479">Metal-binding</keyword>
<comment type="catalytic activity">
    <reaction evidence="1 8">
        <text>Release of an N-terminal amino acid, Xaa-|-Yaa-, in which Xaa is preferably Leu, but may be other amino acids including Pro although not Arg or Lys, and Yaa may be Pro. Amino acid amides and methyl esters are also readily hydrolyzed, but rates on arylamides are exceedingly low.</text>
        <dbReference type="EC" id="3.4.11.1"/>
    </reaction>
</comment>
<evidence type="ECO:0000313" key="10">
    <source>
        <dbReference type="Proteomes" id="UP000076947"/>
    </source>
</evidence>
<keyword evidence="8" id="KW-0963">Cytoplasm</keyword>
<dbReference type="CDD" id="cd00433">
    <property type="entry name" value="Peptidase_M17"/>
    <property type="match status" value="1"/>
</dbReference>
<evidence type="ECO:0000256" key="6">
    <source>
        <dbReference type="ARBA" id="ARBA00022801"/>
    </source>
</evidence>
<keyword evidence="5 8" id="KW-0645">Protease</keyword>